<dbReference type="Proteomes" id="UP000044938">
    <property type="component" value="Unassembled WGS sequence"/>
</dbReference>
<name>A0A655JGG0_MYCTX</name>
<evidence type="ECO:0000313" key="2">
    <source>
        <dbReference type="EMBL" id="CFR82632.1"/>
    </source>
</evidence>
<dbReference type="EMBL" id="CSAJ01000568">
    <property type="protein sequence ID" value="COW89293.1"/>
    <property type="molecule type" value="Genomic_DNA"/>
</dbReference>
<dbReference type="EMBL" id="CGCX01000739">
    <property type="protein sequence ID" value="CFR82632.1"/>
    <property type="molecule type" value="Genomic_DNA"/>
</dbReference>
<sequence length="35" mass="3746">MAGPYAVLISRPASTTTRMPTPEIGLFDEPINPAM</sequence>
<evidence type="ECO:0000313" key="3">
    <source>
        <dbReference type="EMBL" id="COW89293.1"/>
    </source>
</evidence>
<gene>
    <name evidence="2" type="ORF">ERS007657_02073</name>
    <name evidence="3" type="ORF">ERS007720_03491</name>
</gene>
<feature type="region of interest" description="Disordered" evidence="1">
    <location>
        <begin position="14"/>
        <end position="35"/>
    </location>
</feature>
<protein>
    <submittedName>
        <fullName evidence="3">Uncharacterized protein</fullName>
    </submittedName>
</protein>
<reference evidence="4 5" key="1">
    <citation type="submission" date="2015-03" db="EMBL/GenBank/DDBJ databases">
        <authorList>
            <consortium name="Pathogen Informatics"/>
        </authorList>
    </citation>
    <scope>NUCLEOTIDE SEQUENCE [LARGE SCALE GENOMIC DNA]</scope>
    <source>
        <strain evidence="2 5">C09601061</strain>
        <strain evidence="3 4">M09401471</strain>
    </source>
</reference>
<accession>A0A655JGG0</accession>
<evidence type="ECO:0000313" key="4">
    <source>
        <dbReference type="Proteomes" id="UP000044938"/>
    </source>
</evidence>
<dbReference type="AlphaFoldDB" id="A0A655JGG0"/>
<proteinExistence type="predicted"/>
<evidence type="ECO:0000256" key="1">
    <source>
        <dbReference type="SAM" id="MobiDB-lite"/>
    </source>
</evidence>
<dbReference type="Proteomes" id="UP000046680">
    <property type="component" value="Unassembled WGS sequence"/>
</dbReference>
<organism evidence="3 4">
    <name type="scientific">Mycobacterium tuberculosis</name>
    <dbReference type="NCBI Taxonomy" id="1773"/>
    <lineage>
        <taxon>Bacteria</taxon>
        <taxon>Bacillati</taxon>
        <taxon>Actinomycetota</taxon>
        <taxon>Actinomycetes</taxon>
        <taxon>Mycobacteriales</taxon>
        <taxon>Mycobacteriaceae</taxon>
        <taxon>Mycobacterium</taxon>
        <taxon>Mycobacterium tuberculosis complex</taxon>
    </lineage>
</organism>
<evidence type="ECO:0000313" key="5">
    <source>
        <dbReference type="Proteomes" id="UP000046680"/>
    </source>
</evidence>